<evidence type="ECO:0000313" key="13">
    <source>
        <dbReference type="EMBL" id="KAF2238522.1"/>
    </source>
</evidence>
<dbReference type="GO" id="GO:0016567">
    <property type="term" value="P:protein ubiquitination"/>
    <property type="evidence" value="ECO:0007669"/>
    <property type="project" value="UniProtKB-UniPathway"/>
</dbReference>
<evidence type="ECO:0000256" key="6">
    <source>
        <dbReference type="ARBA" id="ARBA00022771"/>
    </source>
</evidence>
<name>A0A6A6HKW3_VIRVR</name>
<keyword evidence="8" id="KW-0862">Zinc</keyword>
<sequence length="119" mass="13449">MADVEMTDASAAPKAKTSKVGASGELADGKKRFEVKKWNAVALWAWDIVVDNCAICRNHIMDLCIECQANQASATSEECTVAWGICNHAFHFHCISRWLKTRQVCPLDNRDWEFQKYGR</sequence>
<dbReference type="InterPro" id="IPR024766">
    <property type="entry name" value="Znf_RING_H2"/>
</dbReference>
<dbReference type="UniPathway" id="UPA00143"/>
<keyword evidence="4" id="KW-0963">Cytoplasm</keyword>
<dbReference type="OrthoDB" id="8962942at2759"/>
<dbReference type="GO" id="GO:0005634">
    <property type="term" value="C:nucleus"/>
    <property type="evidence" value="ECO:0007669"/>
    <property type="project" value="UniProtKB-SubCell"/>
</dbReference>
<dbReference type="GO" id="GO:0008270">
    <property type="term" value="F:zinc ion binding"/>
    <property type="evidence" value="ECO:0007669"/>
    <property type="project" value="UniProtKB-KW"/>
</dbReference>
<feature type="domain" description="RING-type" evidence="12">
    <location>
        <begin position="64"/>
        <end position="109"/>
    </location>
</feature>
<comment type="pathway">
    <text evidence="3">Protein modification; protein ubiquitination.</text>
</comment>
<dbReference type="CDD" id="cd16485">
    <property type="entry name" value="mRING-H2-C3H2C2D_RBX1"/>
    <property type="match status" value="1"/>
</dbReference>
<evidence type="ECO:0000256" key="3">
    <source>
        <dbReference type="ARBA" id="ARBA00004906"/>
    </source>
</evidence>
<keyword evidence="7" id="KW-0833">Ubl conjugation pathway</keyword>
<dbReference type="FunFam" id="3.30.40.10:FF:000010">
    <property type="entry name" value="E3 ubiquitin-protein ligase RBX1"/>
    <property type="match status" value="1"/>
</dbReference>
<proteinExistence type="predicted"/>
<dbReference type="InterPro" id="IPR013083">
    <property type="entry name" value="Znf_RING/FYVE/PHD"/>
</dbReference>
<dbReference type="Gene3D" id="3.30.40.10">
    <property type="entry name" value="Zinc/RING finger domain, C3HC4 (zinc finger)"/>
    <property type="match status" value="1"/>
</dbReference>
<gene>
    <name evidence="13" type="ORF">EV356DRAFT_573121</name>
</gene>
<keyword evidence="5" id="KW-0479">Metal-binding</keyword>
<keyword evidence="14" id="KW-1185">Reference proteome</keyword>
<dbReference type="PROSITE" id="PS50089">
    <property type="entry name" value="ZF_RING_2"/>
    <property type="match status" value="1"/>
</dbReference>
<evidence type="ECO:0000313" key="14">
    <source>
        <dbReference type="Proteomes" id="UP000800092"/>
    </source>
</evidence>
<organism evidence="13 14">
    <name type="scientific">Viridothelium virens</name>
    <name type="common">Speckled blister lichen</name>
    <name type="synonym">Trypethelium virens</name>
    <dbReference type="NCBI Taxonomy" id="1048519"/>
    <lineage>
        <taxon>Eukaryota</taxon>
        <taxon>Fungi</taxon>
        <taxon>Dikarya</taxon>
        <taxon>Ascomycota</taxon>
        <taxon>Pezizomycotina</taxon>
        <taxon>Dothideomycetes</taxon>
        <taxon>Dothideomycetes incertae sedis</taxon>
        <taxon>Trypetheliales</taxon>
        <taxon>Trypetheliaceae</taxon>
        <taxon>Viridothelium</taxon>
    </lineage>
</organism>
<dbReference type="SUPFAM" id="SSF57850">
    <property type="entry name" value="RING/U-box"/>
    <property type="match status" value="1"/>
</dbReference>
<evidence type="ECO:0000256" key="5">
    <source>
        <dbReference type="ARBA" id="ARBA00022723"/>
    </source>
</evidence>
<comment type="subcellular location">
    <subcellularLocation>
        <location evidence="2">Cytoplasm</location>
    </subcellularLocation>
    <subcellularLocation>
        <location evidence="1">Nucleus</location>
    </subcellularLocation>
</comment>
<reference evidence="13" key="1">
    <citation type="journal article" date="2020" name="Stud. Mycol.">
        <title>101 Dothideomycetes genomes: a test case for predicting lifestyles and emergence of pathogens.</title>
        <authorList>
            <person name="Haridas S."/>
            <person name="Albert R."/>
            <person name="Binder M."/>
            <person name="Bloem J."/>
            <person name="Labutti K."/>
            <person name="Salamov A."/>
            <person name="Andreopoulos B."/>
            <person name="Baker S."/>
            <person name="Barry K."/>
            <person name="Bills G."/>
            <person name="Bluhm B."/>
            <person name="Cannon C."/>
            <person name="Castanera R."/>
            <person name="Culley D."/>
            <person name="Daum C."/>
            <person name="Ezra D."/>
            <person name="Gonzalez J."/>
            <person name="Henrissat B."/>
            <person name="Kuo A."/>
            <person name="Liang C."/>
            <person name="Lipzen A."/>
            <person name="Lutzoni F."/>
            <person name="Magnuson J."/>
            <person name="Mondo S."/>
            <person name="Nolan M."/>
            <person name="Ohm R."/>
            <person name="Pangilinan J."/>
            <person name="Park H.-J."/>
            <person name="Ramirez L."/>
            <person name="Alfaro M."/>
            <person name="Sun H."/>
            <person name="Tritt A."/>
            <person name="Yoshinaga Y."/>
            <person name="Zwiers L.-H."/>
            <person name="Turgeon B."/>
            <person name="Goodwin S."/>
            <person name="Spatafora J."/>
            <person name="Crous P."/>
            <person name="Grigoriev I."/>
        </authorList>
    </citation>
    <scope>NUCLEOTIDE SEQUENCE</scope>
    <source>
        <strain evidence="13">Tuck. ex Michener</strain>
    </source>
</reference>
<dbReference type="Proteomes" id="UP000800092">
    <property type="component" value="Unassembled WGS sequence"/>
</dbReference>
<evidence type="ECO:0000256" key="8">
    <source>
        <dbReference type="ARBA" id="ARBA00022833"/>
    </source>
</evidence>
<protein>
    <submittedName>
        <fullName evidence="13">RING-box protein</fullName>
    </submittedName>
</protein>
<dbReference type="InterPro" id="IPR001841">
    <property type="entry name" value="Znf_RING"/>
</dbReference>
<dbReference type="GO" id="GO:0005737">
    <property type="term" value="C:cytoplasm"/>
    <property type="evidence" value="ECO:0007669"/>
    <property type="project" value="UniProtKB-SubCell"/>
</dbReference>
<evidence type="ECO:0000256" key="1">
    <source>
        <dbReference type="ARBA" id="ARBA00004123"/>
    </source>
</evidence>
<evidence type="ECO:0000256" key="7">
    <source>
        <dbReference type="ARBA" id="ARBA00022786"/>
    </source>
</evidence>
<evidence type="ECO:0000256" key="11">
    <source>
        <dbReference type="SAM" id="MobiDB-lite"/>
    </source>
</evidence>
<accession>A0A6A6HKW3</accession>
<evidence type="ECO:0000259" key="12">
    <source>
        <dbReference type="PROSITE" id="PS50089"/>
    </source>
</evidence>
<dbReference type="EMBL" id="ML991775">
    <property type="protein sequence ID" value="KAF2238522.1"/>
    <property type="molecule type" value="Genomic_DNA"/>
</dbReference>
<dbReference type="Pfam" id="PF12678">
    <property type="entry name" value="zf-rbx1"/>
    <property type="match status" value="1"/>
</dbReference>
<keyword evidence="6 10" id="KW-0863">Zinc-finger</keyword>
<dbReference type="PANTHER" id="PTHR11210">
    <property type="entry name" value="RING BOX"/>
    <property type="match status" value="1"/>
</dbReference>
<evidence type="ECO:0000256" key="10">
    <source>
        <dbReference type="PROSITE-ProRule" id="PRU00175"/>
    </source>
</evidence>
<evidence type="ECO:0000256" key="9">
    <source>
        <dbReference type="ARBA" id="ARBA00023242"/>
    </source>
</evidence>
<evidence type="ECO:0000256" key="2">
    <source>
        <dbReference type="ARBA" id="ARBA00004496"/>
    </source>
</evidence>
<dbReference type="InterPro" id="IPR051031">
    <property type="entry name" value="RING-box_E3_Ubiquitin_Ligase"/>
</dbReference>
<dbReference type="AlphaFoldDB" id="A0A6A6HKW3"/>
<feature type="region of interest" description="Disordered" evidence="11">
    <location>
        <begin position="1"/>
        <end position="24"/>
    </location>
</feature>
<keyword evidence="9" id="KW-0539">Nucleus</keyword>
<dbReference type="GO" id="GO:0051603">
    <property type="term" value="P:proteolysis involved in protein catabolic process"/>
    <property type="evidence" value="ECO:0007669"/>
    <property type="project" value="UniProtKB-ARBA"/>
</dbReference>
<evidence type="ECO:0000256" key="4">
    <source>
        <dbReference type="ARBA" id="ARBA00022490"/>
    </source>
</evidence>